<comment type="catalytic activity">
    <reaction evidence="1">
        <text>Hydrolysis of DNA containing ring-opened 7-methylguanine residues, releasing 2,6-diamino-4-hydroxy-5-(N-methyl)formamidopyrimidine.</text>
        <dbReference type="EC" id="3.2.2.23"/>
    </reaction>
</comment>
<feature type="domain" description="Formamidopyrimidine-DNA glycosylase catalytic" evidence="11">
    <location>
        <begin position="2"/>
        <end position="152"/>
    </location>
</feature>
<protein>
    <submittedName>
        <fullName evidence="12">AtMMH-1</fullName>
    </submittedName>
</protein>
<dbReference type="SMART" id="SM00898">
    <property type="entry name" value="Fapy_DNA_glyco"/>
    <property type="match status" value="1"/>
</dbReference>
<dbReference type="GO" id="GO:0003684">
    <property type="term" value="F:damaged DNA binding"/>
    <property type="evidence" value="ECO:0007669"/>
    <property type="project" value="InterPro"/>
</dbReference>
<evidence type="ECO:0000256" key="2">
    <source>
        <dbReference type="ARBA" id="ARBA00009409"/>
    </source>
</evidence>
<keyword evidence="5" id="KW-0238">DNA-binding</keyword>
<accession>A0A1B7NFE6</accession>
<dbReference type="SUPFAM" id="SSF46946">
    <property type="entry name" value="S13-like H2TH domain"/>
    <property type="match status" value="1"/>
</dbReference>
<dbReference type="InterPro" id="IPR015886">
    <property type="entry name" value="H2TH_FPG"/>
</dbReference>
<feature type="region of interest" description="Disordered" evidence="10">
    <location>
        <begin position="312"/>
        <end position="370"/>
    </location>
</feature>
<dbReference type="PANTHER" id="PTHR22993:SF9">
    <property type="entry name" value="FORMAMIDOPYRIMIDINE-DNA GLYCOSYLASE"/>
    <property type="match status" value="1"/>
</dbReference>
<name>A0A1B7NFE6_9AGAM</name>
<dbReference type="InterPro" id="IPR012319">
    <property type="entry name" value="FPG_cat"/>
</dbReference>
<dbReference type="GO" id="GO:0016829">
    <property type="term" value="F:lyase activity"/>
    <property type="evidence" value="ECO:0007669"/>
    <property type="project" value="UniProtKB-KW"/>
</dbReference>
<dbReference type="SMART" id="SM01232">
    <property type="entry name" value="H2TH"/>
    <property type="match status" value="1"/>
</dbReference>
<evidence type="ECO:0000313" key="13">
    <source>
        <dbReference type="Proteomes" id="UP000092154"/>
    </source>
</evidence>
<organism evidence="12 13">
    <name type="scientific">Rhizopogon vinicolor AM-OR11-026</name>
    <dbReference type="NCBI Taxonomy" id="1314800"/>
    <lineage>
        <taxon>Eukaryota</taxon>
        <taxon>Fungi</taxon>
        <taxon>Dikarya</taxon>
        <taxon>Basidiomycota</taxon>
        <taxon>Agaricomycotina</taxon>
        <taxon>Agaricomycetes</taxon>
        <taxon>Agaricomycetidae</taxon>
        <taxon>Boletales</taxon>
        <taxon>Suillineae</taxon>
        <taxon>Rhizopogonaceae</taxon>
        <taxon>Rhizopogon</taxon>
    </lineage>
</organism>
<dbReference type="SUPFAM" id="SSF81624">
    <property type="entry name" value="N-terminal domain of MutM-like DNA repair proteins"/>
    <property type="match status" value="1"/>
</dbReference>
<keyword evidence="6" id="KW-0234">DNA repair</keyword>
<keyword evidence="3" id="KW-0227">DNA damage</keyword>
<dbReference type="Pfam" id="PF01149">
    <property type="entry name" value="Fapy_DNA_glyco"/>
    <property type="match status" value="1"/>
</dbReference>
<dbReference type="GO" id="GO:0003906">
    <property type="term" value="F:DNA-(apurinic or apyrimidinic site) endonuclease activity"/>
    <property type="evidence" value="ECO:0007669"/>
    <property type="project" value="InterPro"/>
</dbReference>
<dbReference type="InterPro" id="IPR035937">
    <property type="entry name" value="FPG_N"/>
</dbReference>
<keyword evidence="9" id="KW-0326">Glycosidase</keyword>
<keyword evidence="13" id="KW-1185">Reference proteome</keyword>
<evidence type="ECO:0000256" key="4">
    <source>
        <dbReference type="ARBA" id="ARBA00022801"/>
    </source>
</evidence>
<dbReference type="GO" id="GO:0008270">
    <property type="term" value="F:zinc ion binding"/>
    <property type="evidence" value="ECO:0007669"/>
    <property type="project" value="InterPro"/>
</dbReference>
<dbReference type="InParanoid" id="A0A1B7NFE6"/>
<evidence type="ECO:0000256" key="9">
    <source>
        <dbReference type="ARBA" id="ARBA00023295"/>
    </source>
</evidence>
<feature type="compositionally biased region" description="Basic residues" evidence="10">
    <location>
        <begin position="338"/>
        <end position="348"/>
    </location>
</feature>
<sequence>MPELPEVERAVALLRSIGKGNKIIRVETSEDNIVFQGLPSHEDFGREISGRILRDVFRYGKCFYIELEGAGRMPVLHFGMTGMLQVRNQAPLQYMTRMQSSEVWPPKFMKVLYPAILHLPHISLLGQFIFHIEDKSSLTITELAFSDARRLGRIRLATHPREELPISRLGFDPIISMPSLTEFRTLVLRRSCPIKALLLDQSFSAGVGNYLADEILYQAKVHPEQRCNTLHETQVDALHREVADVCRIAVEANADVDKYPSHWLFKHRWGKGKKAQSMKLPLGEPATIKWITVGGRTSAYVAEVQCIPYKQSAGTEVATEDESDLTPFSSDYDGHPAASRRKRKRKSKTIGSSAPTEELLREKRPRLRKR</sequence>
<evidence type="ECO:0000256" key="10">
    <source>
        <dbReference type="SAM" id="MobiDB-lite"/>
    </source>
</evidence>
<reference evidence="12 13" key="1">
    <citation type="submission" date="2016-06" db="EMBL/GenBank/DDBJ databases">
        <title>Comparative genomics of the ectomycorrhizal sister species Rhizopogon vinicolor and Rhizopogon vesiculosus (Basidiomycota: Boletales) reveals a divergence of the mating type B locus.</title>
        <authorList>
            <consortium name="DOE Joint Genome Institute"/>
            <person name="Mujic A.B."/>
            <person name="Kuo A."/>
            <person name="Tritt A."/>
            <person name="Lipzen A."/>
            <person name="Chen C."/>
            <person name="Johnson J."/>
            <person name="Sharma A."/>
            <person name="Barry K."/>
            <person name="Grigoriev I.V."/>
            <person name="Spatafora J.W."/>
        </authorList>
    </citation>
    <scope>NUCLEOTIDE SEQUENCE [LARGE SCALE GENOMIC DNA]</scope>
    <source>
        <strain evidence="12 13">AM-OR11-026</strain>
    </source>
</reference>
<keyword evidence="4" id="KW-0378">Hydrolase</keyword>
<dbReference type="GO" id="GO:0005634">
    <property type="term" value="C:nucleus"/>
    <property type="evidence" value="ECO:0007669"/>
    <property type="project" value="TreeGrafter"/>
</dbReference>
<proteinExistence type="inferred from homology"/>
<dbReference type="PROSITE" id="PS51068">
    <property type="entry name" value="FPG_CAT"/>
    <property type="match status" value="1"/>
</dbReference>
<evidence type="ECO:0000256" key="6">
    <source>
        <dbReference type="ARBA" id="ARBA00023204"/>
    </source>
</evidence>
<keyword evidence="8" id="KW-0511">Multifunctional enzyme</keyword>
<dbReference type="Gene3D" id="3.20.190.10">
    <property type="entry name" value="MutM-like, N-terminal"/>
    <property type="match status" value="1"/>
</dbReference>
<dbReference type="Pfam" id="PF06831">
    <property type="entry name" value="H2TH"/>
    <property type="match status" value="1"/>
</dbReference>
<dbReference type="Proteomes" id="UP000092154">
    <property type="component" value="Unassembled WGS sequence"/>
</dbReference>
<evidence type="ECO:0000256" key="1">
    <source>
        <dbReference type="ARBA" id="ARBA00001668"/>
    </source>
</evidence>
<evidence type="ECO:0000313" key="12">
    <source>
        <dbReference type="EMBL" id="OAX43592.1"/>
    </source>
</evidence>
<evidence type="ECO:0000256" key="8">
    <source>
        <dbReference type="ARBA" id="ARBA00023268"/>
    </source>
</evidence>
<dbReference type="GO" id="GO:0008534">
    <property type="term" value="F:oxidized purine nucleobase lesion DNA N-glycosylase activity"/>
    <property type="evidence" value="ECO:0007669"/>
    <property type="project" value="UniProtKB-EC"/>
</dbReference>
<dbReference type="Gene3D" id="1.10.8.50">
    <property type="match status" value="1"/>
</dbReference>
<dbReference type="EMBL" id="KV448135">
    <property type="protein sequence ID" value="OAX43592.1"/>
    <property type="molecule type" value="Genomic_DNA"/>
</dbReference>
<dbReference type="FunFam" id="1.10.8.50:FF:000009">
    <property type="entry name" value="Formamidopyrimidine-DNA glycosylase"/>
    <property type="match status" value="1"/>
</dbReference>
<gene>
    <name evidence="12" type="ORF">K503DRAFT_853178</name>
</gene>
<dbReference type="STRING" id="1314800.A0A1B7NFE6"/>
<evidence type="ECO:0000259" key="11">
    <source>
        <dbReference type="PROSITE" id="PS51068"/>
    </source>
</evidence>
<dbReference type="PANTHER" id="PTHR22993">
    <property type="entry name" value="FORMAMIDOPYRIMIDINE-DNA GLYCOSYLASE"/>
    <property type="match status" value="1"/>
</dbReference>
<comment type="similarity">
    <text evidence="2">Belongs to the FPG family.</text>
</comment>
<evidence type="ECO:0000256" key="3">
    <source>
        <dbReference type="ARBA" id="ARBA00022763"/>
    </source>
</evidence>
<dbReference type="AlphaFoldDB" id="A0A1B7NFE6"/>
<evidence type="ECO:0000256" key="7">
    <source>
        <dbReference type="ARBA" id="ARBA00023239"/>
    </source>
</evidence>
<keyword evidence="7" id="KW-0456">Lyase</keyword>
<dbReference type="GO" id="GO:0006284">
    <property type="term" value="P:base-excision repair"/>
    <property type="evidence" value="ECO:0007669"/>
    <property type="project" value="InterPro"/>
</dbReference>
<dbReference type="InterPro" id="IPR010979">
    <property type="entry name" value="Ribosomal_uS13-like_H2TH"/>
</dbReference>
<evidence type="ECO:0000256" key="5">
    <source>
        <dbReference type="ARBA" id="ARBA00023125"/>
    </source>
</evidence>
<dbReference type="OrthoDB" id="444592at2759"/>